<dbReference type="AlphaFoldDB" id="A0A1L9BJ57"/>
<protein>
    <submittedName>
        <fullName evidence="1">Uncharacterized protein</fullName>
    </submittedName>
</protein>
<sequence>MEPTSLISGLEAVVKAVGFIVEHSKRGNPLYKKIYKDSVLTFKGTDTRGGLSPEYSEWYWIPENLEKDSKKFIFRDIYFYLPTQQNSKQVNWLQSILSKDTITLQDFSNWFELLEDASDVLFKNVHLFEKVAESRLFSIQPGTLNRYLHKHAYVVLFDNGQKISDAGMEKVRELGNAGLLASLTAATGSPSFLHAPNGDFSKAHPDTIINYTTWDGSNWTARFDGTRFVHAPNGDWSKSRADTIMNYVSVDGGKWTVRLEQRNFLHAPQGNFARAHSSDIITYKAWGGSNWTARLVW</sequence>
<organism evidence="1 2">
    <name type="scientific">Cystobacter ferrugineus</name>
    <dbReference type="NCBI Taxonomy" id="83449"/>
    <lineage>
        <taxon>Bacteria</taxon>
        <taxon>Pseudomonadati</taxon>
        <taxon>Myxococcota</taxon>
        <taxon>Myxococcia</taxon>
        <taxon>Myxococcales</taxon>
        <taxon>Cystobacterineae</taxon>
        <taxon>Archangiaceae</taxon>
        <taxon>Cystobacter</taxon>
    </lineage>
</organism>
<dbReference type="RefSeq" id="WP_071896445.1">
    <property type="nucleotide sequence ID" value="NZ_MPIN01000001.1"/>
</dbReference>
<proteinExistence type="predicted"/>
<reference evidence="2" key="1">
    <citation type="submission" date="2016-11" db="EMBL/GenBank/DDBJ databases">
        <authorList>
            <person name="Shukria A."/>
            <person name="Stevens D.C."/>
        </authorList>
    </citation>
    <scope>NUCLEOTIDE SEQUENCE [LARGE SCALE GENOMIC DNA]</scope>
    <source>
        <strain evidence="2">Cbfe23</strain>
    </source>
</reference>
<evidence type="ECO:0000313" key="2">
    <source>
        <dbReference type="Proteomes" id="UP000182229"/>
    </source>
</evidence>
<evidence type="ECO:0000313" key="1">
    <source>
        <dbReference type="EMBL" id="OJH42354.1"/>
    </source>
</evidence>
<keyword evidence="2" id="KW-1185">Reference proteome</keyword>
<dbReference type="Proteomes" id="UP000182229">
    <property type="component" value="Unassembled WGS sequence"/>
</dbReference>
<comment type="caution">
    <text evidence="1">The sequence shown here is derived from an EMBL/GenBank/DDBJ whole genome shotgun (WGS) entry which is preliminary data.</text>
</comment>
<dbReference type="EMBL" id="MPIN01000001">
    <property type="protein sequence ID" value="OJH42354.1"/>
    <property type="molecule type" value="Genomic_DNA"/>
</dbReference>
<name>A0A1L9BJ57_9BACT</name>
<accession>A0A1L9BJ57</accession>
<dbReference type="OrthoDB" id="6593769at2"/>
<reference evidence="1 2" key="2">
    <citation type="submission" date="2016-12" db="EMBL/GenBank/DDBJ databases">
        <title>Draft Genome Sequence of Cystobacter ferrugineus Strain Cbfe23.</title>
        <authorList>
            <person name="Akbar S."/>
            <person name="Dowd S.E."/>
            <person name="Stevens D.C."/>
        </authorList>
    </citation>
    <scope>NUCLEOTIDE SEQUENCE [LARGE SCALE GENOMIC DNA]</scope>
    <source>
        <strain evidence="1 2">Cbfe23</strain>
    </source>
</reference>
<gene>
    <name evidence="1" type="ORF">BON30_03885</name>
</gene>